<sequence length="553" mass="58186">MNTPRATGDRPDTGAGPAALVLVVDDNPTNRYILTTCLRRAGHEVLEAEDGTRGLELLHEARTLPDAAIVDVRLPDMTGFEVCERIKGDPRTAALPVIHISASAISVTDRAQGLNRGADAYLTEPIAADELIATLTATLRYARARMRAERLAARLRLLNAATLALYSATTSTALVRAAAAGAAQIFGTGAVAGLTGPQGRIEQAYVTEDTTVAADADAAEWAAALAAYPPDVTGARLHHTATTPAAFGFGRGAGAVAVARAKRGRPPVLIAVPGGSLTPDDHDLLTQLAHACALALEALRTYSEEHTLALTLQRTFLPQSLPETDRAELAVRYSPASVTAEIGGDFYEALTTPAGLLLAVGDVAGHSLDAAVIMGQLRHALRAYAIEGHPPHEILVRLDRLLCLLKPSRAATLCILLLEQDEGSGEHGQDDSGGLVLHIANAGHLPPLVRDPGAKPRFVTEHGPLLGLGLRHPEAVRVPVRPGTDVVVVTDGLLERRGVDLQDGLDALLEAMAEAPTDPERACDHLLERFPPDGNDDVALMAIRVSGREAGHD</sequence>
<keyword evidence="1" id="KW-0378">Hydrolase</keyword>
<dbReference type="Pfam" id="PF07228">
    <property type="entry name" value="SpoIIE"/>
    <property type="match status" value="1"/>
</dbReference>
<dbReference type="Gene3D" id="3.60.40.10">
    <property type="entry name" value="PPM-type phosphatase domain"/>
    <property type="match status" value="1"/>
</dbReference>
<dbReference type="Proteomes" id="UP001431313">
    <property type="component" value="Unassembled WGS sequence"/>
</dbReference>
<name>A0ABT2CBP1_9ACTN</name>
<dbReference type="InterPro" id="IPR011006">
    <property type="entry name" value="CheY-like_superfamily"/>
</dbReference>
<dbReference type="InterPro" id="IPR001789">
    <property type="entry name" value="Sig_transdc_resp-reg_receiver"/>
</dbReference>
<evidence type="ECO:0000256" key="2">
    <source>
        <dbReference type="PROSITE-ProRule" id="PRU00169"/>
    </source>
</evidence>
<dbReference type="Pfam" id="PF00072">
    <property type="entry name" value="Response_reg"/>
    <property type="match status" value="1"/>
</dbReference>
<reference evidence="4" key="1">
    <citation type="submission" date="2022-08" db="EMBL/GenBank/DDBJ databases">
        <authorList>
            <person name="Somphong A."/>
            <person name="Phongsopitanun W."/>
        </authorList>
    </citation>
    <scope>NUCLEOTIDE SEQUENCE</scope>
    <source>
        <strain evidence="4">LP05-1</strain>
    </source>
</reference>
<feature type="modified residue" description="4-aspartylphosphate" evidence="2">
    <location>
        <position position="71"/>
    </location>
</feature>
<proteinExistence type="predicted"/>
<dbReference type="Gene3D" id="3.40.50.2300">
    <property type="match status" value="1"/>
</dbReference>
<gene>
    <name evidence="4" type="ORF">NX801_03970</name>
</gene>
<feature type="domain" description="Response regulatory" evidence="3">
    <location>
        <begin position="20"/>
        <end position="139"/>
    </location>
</feature>
<dbReference type="SUPFAM" id="SSF81606">
    <property type="entry name" value="PP2C-like"/>
    <property type="match status" value="1"/>
</dbReference>
<dbReference type="EMBL" id="JANUGQ010000002">
    <property type="protein sequence ID" value="MCS0634828.1"/>
    <property type="molecule type" value="Genomic_DNA"/>
</dbReference>
<organism evidence="4 5">
    <name type="scientific">Streptomyces pyxinae</name>
    <dbReference type="NCBI Taxonomy" id="2970734"/>
    <lineage>
        <taxon>Bacteria</taxon>
        <taxon>Bacillati</taxon>
        <taxon>Actinomycetota</taxon>
        <taxon>Actinomycetes</taxon>
        <taxon>Kitasatosporales</taxon>
        <taxon>Streptomycetaceae</taxon>
        <taxon>Streptomyces</taxon>
    </lineage>
</organism>
<evidence type="ECO:0000256" key="1">
    <source>
        <dbReference type="ARBA" id="ARBA00022801"/>
    </source>
</evidence>
<keyword evidence="5" id="KW-1185">Reference proteome</keyword>
<dbReference type="PANTHER" id="PTHR43156">
    <property type="entry name" value="STAGE II SPORULATION PROTEIN E-RELATED"/>
    <property type="match status" value="1"/>
</dbReference>
<dbReference type="InterPro" id="IPR052016">
    <property type="entry name" value="Bact_Sigma-Reg"/>
</dbReference>
<dbReference type="InterPro" id="IPR001932">
    <property type="entry name" value="PPM-type_phosphatase-like_dom"/>
</dbReference>
<protein>
    <submittedName>
        <fullName evidence="4">Fused response regulator/phosphatase</fullName>
    </submittedName>
</protein>
<evidence type="ECO:0000259" key="3">
    <source>
        <dbReference type="PROSITE" id="PS50110"/>
    </source>
</evidence>
<dbReference type="InterPro" id="IPR036457">
    <property type="entry name" value="PPM-type-like_dom_sf"/>
</dbReference>
<dbReference type="SMART" id="SM00331">
    <property type="entry name" value="PP2C_SIG"/>
    <property type="match status" value="1"/>
</dbReference>
<comment type="caution">
    <text evidence="4">The sequence shown here is derived from an EMBL/GenBank/DDBJ whole genome shotgun (WGS) entry which is preliminary data.</text>
</comment>
<dbReference type="RefSeq" id="WP_258785463.1">
    <property type="nucleotide sequence ID" value="NZ_JANUGQ010000002.1"/>
</dbReference>
<dbReference type="PROSITE" id="PS50110">
    <property type="entry name" value="RESPONSE_REGULATORY"/>
    <property type="match status" value="1"/>
</dbReference>
<keyword evidence="2" id="KW-0597">Phosphoprotein</keyword>
<dbReference type="PANTHER" id="PTHR43156:SF2">
    <property type="entry name" value="STAGE II SPORULATION PROTEIN E"/>
    <property type="match status" value="1"/>
</dbReference>
<evidence type="ECO:0000313" key="4">
    <source>
        <dbReference type="EMBL" id="MCS0634828.1"/>
    </source>
</evidence>
<dbReference type="SUPFAM" id="SSF52172">
    <property type="entry name" value="CheY-like"/>
    <property type="match status" value="1"/>
</dbReference>
<dbReference type="SMART" id="SM00448">
    <property type="entry name" value="REC"/>
    <property type="match status" value="1"/>
</dbReference>
<evidence type="ECO:0000313" key="5">
    <source>
        <dbReference type="Proteomes" id="UP001431313"/>
    </source>
</evidence>
<accession>A0ABT2CBP1</accession>